<dbReference type="Gene3D" id="1.10.10.10">
    <property type="entry name" value="Winged helix-like DNA-binding domain superfamily/Winged helix DNA-binding domain"/>
    <property type="match status" value="1"/>
</dbReference>
<dbReference type="InterPro" id="IPR000835">
    <property type="entry name" value="HTH_MarR-typ"/>
</dbReference>
<accession>A0A1L7I7D1</accession>
<dbReference type="GO" id="GO:0003700">
    <property type="term" value="F:DNA-binding transcription factor activity"/>
    <property type="evidence" value="ECO:0007669"/>
    <property type="project" value="InterPro"/>
</dbReference>
<dbReference type="KEGG" id="gfl:GRFL_2783"/>
<dbReference type="PROSITE" id="PS50995">
    <property type="entry name" value="HTH_MARR_2"/>
    <property type="match status" value="1"/>
</dbReference>
<dbReference type="InterPro" id="IPR000182">
    <property type="entry name" value="GNAT_dom"/>
</dbReference>
<dbReference type="Gene3D" id="3.40.630.30">
    <property type="match status" value="1"/>
</dbReference>
<dbReference type="CDD" id="cd04301">
    <property type="entry name" value="NAT_SF"/>
    <property type="match status" value="1"/>
</dbReference>
<reference evidence="2 3" key="1">
    <citation type="submission" date="2016-07" db="EMBL/GenBank/DDBJ databases">
        <title>Multi-omics approach to identify versatile polysaccharide utilization systems of a marine flavobacterium Gramella flava.</title>
        <authorList>
            <person name="Tang K."/>
        </authorList>
    </citation>
    <scope>NUCLEOTIDE SEQUENCE [LARGE SCALE GENOMIC DNA]</scope>
    <source>
        <strain evidence="2 3">JLT2011</strain>
    </source>
</reference>
<proteinExistence type="predicted"/>
<dbReference type="PANTHER" id="PTHR13947">
    <property type="entry name" value="GNAT FAMILY N-ACETYLTRANSFERASE"/>
    <property type="match status" value="1"/>
</dbReference>
<dbReference type="InterPro" id="IPR016181">
    <property type="entry name" value="Acyl_CoA_acyltransferase"/>
</dbReference>
<evidence type="ECO:0000256" key="1">
    <source>
        <dbReference type="ARBA" id="ARBA00022679"/>
    </source>
</evidence>
<dbReference type="GO" id="GO:0008080">
    <property type="term" value="F:N-acetyltransferase activity"/>
    <property type="evidence" value="ECO:0007669"/>
    <property type="project" value="InterPro"/>
</dbReference>
<dbReference type="AlphaFoldDB" id="A0A1L7I7D1"/>
<evidence type="ECO:0000313" key="2">
    <source>
        <dbReference type="EMBL" id="APU69507.1"/>
    </source>
</evidence>
<dbReference type="Proteomes" id="UP000186230">
    <property type="component" value="Chromosome"/>
</dbReference>
<keyword evidence="3" id="KW-1185">Reference proteome</keyword>
<organism evidence="2 3">
    <name type="scientific">Christiangramia flava JLT2011</name>
    <dbReference type="NCBI Taxonomy" id="1229726"/>
    <lineage>
        <taxon>Bacteria</taxon>
        <taxon>Pseudomonadati</taxon>
        <taxon>Bacteroidota</taxon>
        <taxon>Flavobacteriia</taxon>
        <taxon>Flavobacteriales</taxon>
        <taxon>Flavobacteriaceae</taxon>
        <taxon>Christiangramia</taxon>
    </lineage>
</organism>
<dbReference type="InterPro" id="IPR036388">
    <property type="entry name" value="WH-like_DNA-bd_sf"/>
</dbReference>
<dbReference type="InterPro" id="IPR036390">
    <property type="entry name" value="WH_DNA-bd_sf"/>
</dbReference>
<dbReference type="EMBL" id="CP016359">
    <property type="protein sequence ID" value="APU69507.1"/>
    <property type="molecule type" value="Genomic_DNA"/>
</dbReference>
<name>A0A1L7I7D1_9FLAO</name>
<dbReference type="SMART" id="SM00347">
    <property type="entry name" value="HTH_MARR"/>
    <property type="match status" value="1"/>
</dbReference>
<keyword evidence="1" id="KW-0808">Transferase</keyword>
<dbReference type="InterPro" id="IPR050769">
    <property type="entry name" value="NAT_camello-type"/>
</dbReference>
<dbReference type="PROSITE" id="PS51186">
    <property type="entry name" value="GNAT"/>
    <property type="match status" value="1"/>
</dbReference>
<evidence type="ECO:0000313" key="3">
    <source>
        <dbReference type="Proteomes" id="UP000186230"/>
    </source>
</evidence>
<dbReference type="STRING" id="1229726.GRFL_2783"/>
<gene>
    <name evidence="2" type="ORF">GRFL_2783</name>
</gene>
<dbReference type="SUPFAM" id="SSF46785">
    <property type="entry name" value="Winged helix' DNA-binding domain"/>
    <property type="match status" value="1"/>
</dbReference>
<dbReference type="SUPFAM" id="SSF55729">
    <property type="entry name" value="Acyl-CoA N-acyltransferases (Nat)"/>
    <property type="match status" value="1"/>
</dbReference>
<protein>
    <submittedName>
        <fullName evidence="2">Transcriptional regulator, MarR family</fullName>
    </submittedName>
</protein>
<dbReference type="Pfam" id="PF00583">
    <property type="entry name" value="Acetyltransf_1"/>
    <property type="match status" value="1"/>
</dbReference>
<sequence length="313" mass="35616">MRGIYEQLQVAGDRTYELSGLPFRSSWFGIYYLLSKSERALSVSEITEAISYTRITVKNVVRELKSEGLVEIHKNPSDSRSKLISLTSKGRDHLPQLEELWNVFDQQLEELFQQKDFLNSLKRVNERLQGESFDKKVLREYFNFSIRPARNEEFSQIGALMVEVYSALKGFPKPAEQPAYYDLLRNVGKLTENETIELLIAVSEQGKIGGAVVFFKDMKDYGSGGTATGELHSSGFRLLAVDPNLRGLGIGKMLTAECIQKARDNQSRQVIIHTTKAMKTAWNMYENMGFKRSGDLDFMQGKLPVFGFRLLLQ</sequence>
<dbReference type="PANTHER" id="PTHR13947:SF37">
    <property type="entry name" value="LD18367P"/>
    <property type="match status" value="1"/>
</dbReference>